<dbReference type="GO" id="GO:0001965">
    <property type="term" value="F:G-protein alpha-subunit binding"/>
    <property type="evidence" value="ECO:0007669"/>
    <property type="project" value="TreeGrafter"/>
</dbReference>
<dbReference type="InterPro" id="IPR019734">
    <property type="entry name" value="TPR_rpt"/>
</dbReference>
<protein>
    <submittedName>
        <fullName evidence="5">Tetratricopeptide repeat protein</fullName>
    </submittedName>
</protein>
<reference evidence="5" key="1">
    <citation type="journal article" date="2020" name="mSystems">
        <title>Genome- and Community-Level Interaction Insights into Carbon Utilization and Element Cycling Functions of Hydrothermarchaeota in Hydrothermal Sediment.</title>
        <authorList>
            <person name="Zhou Z."/>
            <person name="Liu Y."/>
            <person name="Xu W."/>
            <person name="Pan J."/>
            <person name="Luo Z.H."/>
            <person name="Li M."/>
        </authorList>
    </citation>
    <scope>NUCLEOTIDE SEQUENCE [LARGE SCALE GENOMIC DNA]</scope>
    <source>
        <strain evidence="5">SpSt-418</strain>
    </source>
</reference>
<dbReference type="Pfam" id="PF13424">
    <property type="entry name" value="TPR_12"/>
    <property type="match status" value="2"/>
</dbReference>
<dbReference type="PANTHER" id="PTHR45954">
    <property type="entry name" value="LD33695P"/>
    <property type="match status" value="1"/>
</dbReference>
<organism evidence="5">
    <name type="scientific">Oscillatoriales cyanobacterium SpSt-418</name>
    <dbReference type="NCBI Taxonomy" id="2282169"/>
    <lineage>
        <taxon>Bacteria</taxon>
        <taxon>Bacillati</taxon>
        <taxon>Cyanobacteriota</taxon>
        <taxon>Cyanophyceae</taxon>
        <taxon>Oscillatoriophycideae</taxon>
        <taxon>Oscillatoriales</taxon>
    </lineage>
</organism>
<dbReference type="SMART" id="SM00028">
    <property type="entry name" value="TPR"/>
    <property type="match status" value="6"/>
</dbReference>
<evidence type="ECO:0000256" key="3">
    <source>
        <dbReference type="ARBA" id="ARBA00022737"/>
    </source>
</evidence>
<name>A0A7C3PKX0_9CYAN</name>
<proteinExistence type="predicted"/>
<dbReference type="GO" id="GO:0005092">
    <property type="term" value="F:GDP-dissociation inhibitor activity"/>
    <property type="evidence" value="ECO:0007669"/>
    <property type="project" value="TreeGrafter"/>
</dbReference>
<evidence type="ECO:0000313" key="5">
    <source>
        <dbReference type="EMBL" id="HFN00561.1"/>
    </source>
</evidence>
<feature type="repeat" description="TPR" evidence="4">
    <location>
        <begin position="215"/>
        <end position="248"/>
    </location>
</feature>
<keyword evidence="4" id="KW-0802">TPR repeat</keyword>
<sequence length="349" mass="39036">MMAQSGGVSSLGLIAAIAAFGVLGLAPVTQAQGASIDRQLRNPLGVTAIQRRDEADRLLQEGRQLEAQGQLLAAIAVWRKALDNYQVLGEVSSQGIVYTYLGSAYFDLGYLRESEDAYRRRLAIARDRGDLQAQIYALNGVGRVLLQRQAYQSAKPLFTEALQIAEVIKNYHGEAQSRDSLGLLAFTLRDYGQAQVQYELALKAGRRAADPVMEATTLNLLGDLYEAQDQYREAINYYGLALRIARLNRDRTNQLKAIEGSVPIFVLQNNYLQAIDLLNEQLEVAQFRENSQLELETLQQLAETYWLAKNYPEAEKNYEAAIALAQTLQDGSKEARLKLQLMNMKTERR</sequence>
<dbReference type="SUPFAM" id="SSF48452">
    <property type="entry name" value="TPR-like"/>
    <property type="match status" value="2"/>
</dbReference>
<dbReference type="PROSITE" id="PS50005">
    <property type="entry name" value="TPR"/>
    <property type="match status" value="1"/>
</dbReference>
<comment type="caution">
    <text evidence="5">The sequence shown here is derived from an EMBL/GenBank/DDBJ whole genome shotgun (WGS) entry which is preliminary data.</text>
</comment>
<dbReference type="AlphaFoldDB" id="A0A7C3PKX0"/>
<comment type="subcellular location">
    <subcellularLocation>
        <location evidence="1">Cytoplasm</location>
    </subcellularLocation>
</comment>
<keyword evidence="3" id="KW-0677">Repeat</keyword>
<dbReference type="Gene3D" id="1.25.40.10">
    <property type="entry name" value="Tetratricopeptide repeat domain"/>
    <property type="match status" value="2"/>
</dbReference>
<gene>
    <name evidence="5" type="ORF">ENR64_22990</name>
</gene>
<dbReference type="InterPro" id="IPR011990">
    <property type="entry name" value="TPR-like_helical_dom_sf"/>
</dbReference>
<dbReference type="PANTHER" id="PTHR45954:SF1">
    <property type="entry name" value="LD33695P"/>
    <property type="match status" value="1"/>
</dbReference>
<dbReference type="GO" id="GO:0005938">
    <property type="term" value="C:cell cortex"/>
    <property type="evidence" value="ECO:0007669"/>
    <property type="project" value="TreeGrafter"/>
</dbReference>
<evidence type="ECO:0000256" key="2">
    <source>
        <dbReference type="ARBA" id="ARBA00022490"/>
    </source>
</evidence>
<dbReference type="EMBL" id="DSRU01000328">
    <property type="protein sequence ID" value="HFN00561.1"/>
    <property type="molecule type" value="Genomic_DNA"/>
</dbReference>
<keyword evidence="2" id="KW-0963">Cytoplasm</keyword>
<evidence type="ECO:0000256" key="4">
    <source>
        <dbReference type="PROSITE-ProRule" id="PRU00339"/>
    </source>
</evidence>
<dbReference type="InterPro" id="IPR052386">
    <property type="entry name" value="GPSM"/>
</dbReference>
<dbReference type="Pfam" id="PF13176">
    <property type="entry name" value="TPR_7"/>
    <property type="match status" value="1"/>
</dbReference>
<accession>A0A7C3PKX0</accession>
<evidence type="ECO:0000256" key="1">
    <source>
        <dbReference type="ARBA" id="ARBA00004496"/>
    </source>
</evidence>